<sequence length="199" mass="22444">MSSAKADSVVPYIATWSEEHWDEHPRVVERPDGSGIAYPDEILADRDQRGVLWDRATSRPGHGKPQFARIHPLRQRRAMRKLLCQTCGNPADNTCHGVLWVLRDTGQPLTEHLLVSEPPICLPCARLSAKLCPALRKGHILLRAESFRLFGVDGLRYRTGHPAPVPIDHHVVSFTDPAIRWTLADKLVREIGDYTILTR</sequence>
<gene>
    <name evidence="1" type="ORF">SAMN05216174_12339</name>
</gene>
<reference evidence="2" key="1">
    <citation type="submission" date="2016-10" db="EMBL/GenBank/DDBJ databases">
        <authorList>
            <person name="Varghese N."/>
            <person name="Submissions S."/>
        </authorList>
    </citation>
    <scope>NUCLEOTIDE SEQUENCE [LARGE SCALE GENOMIC DNA]</scope>
    <source>
        <strain evidence="2">IBRC-M 10403</strain>
    </source>
</reference>
<dbReference type="Proteomes" id="UP000199501">
    <property type="component" value="Unassembled WGS sequence"/>
</dbReference>
<accession>A0A1G6YVG3</accession>
<dbReference type="STRING" id="1271860.SAMN05216174_12339"/>
<proteinExistence type="predicted"/>
<dbReference type="EMBL" id="FMZZ01000023">
    <property type="protein sequence ID" value="SDD93635.1"/>
    <property type="molecule type" value="Genomic_DNA"/>
</dbReference>
<name>A0A1G6YVG3_9PSEU</name>
<keyword evidence="2" id="KW-1185">Reference proteome</keyword>
<organism evidence="1 2">
    <name type="scientific">Actinokineospora iranica</name>
    <dbReference type="NCBI Taxonomy" id="1271860"/>
    <lineage>
        <taxon>Bacteria</taxon>
        <taxon>Bacillati</taxon>
        <taxon>Actinomycetota</taxon>
        <taxon>Actinomycetes</taxon>
        <taxon>Pseudonocardiales</taxon>
        <taxon>Pseudonocardiaceae</taxon>
        <taxon>Actinokineospora</taxon>
    </lineage>
</organism>
<evidence type="ECO:0000313" key="2">
    <source>
        <dbReference type="Proteomes" id="UP000199501"/>
    </source>
</evidence>
<evidence type="ECO:0000313" key="1">
    <source>
        <dbReference type="EMBL" id="SDD93635.1"/>
    </source>
</evidence>
<protein>
    <submittedName>
        <fullName evidence="1">Uncharacterized protein</fullName>
    </submittedName>
</protein>
<dbReference type="RefSeq" id="WP_228772025.1">
    <property type="nucleotide sequence ID" value="NZ_FMZZ01000023.1"/>
</dbReference>
<dbReference type="AlphaFoldDB" id="A0A1G6YVG3"/>